<name>A0AAQ3K2V5_9LILI</name>
<protein>
    <submittedName>
        <fullName evidence="1">Uncharacterized protein</fullName>
    </submittedName>
</protein>
<reference evidence="1 2" key="1">
    <citation type="submission" date="2023-10" db="EMBL/GenBank/DDBJ databases">
        <title>Chromosome-scale genome assembly provides insights into flower coloration mechanisms of Canna indica.</title>
        <authorList>
            <person name="Li C."/>
        </authorList>
    </citation>
    <scope>NUCLEOTIDE SEQUENCE [LARGE SCALE GENOMIC DNA]</scope>
    <source>
        <tissue evidence="1">Flower</tissue>
    </source>
</reference>
<dbReference type="EMBL" id="CP136891">
    <property type="protein sequence ID" value="WOK99707.1"/>
    <property type="molecule type" value="Genomic_DNA"/>
</dbReference>
<dbReference type="Proteomes" id="UP001327560">
    <property type="component" value="Chromosome 2"/>
</dbReference>
<evidence type="ECO:0000313" key="1">
    <source>
        <dbReference type="EMBL" id="WOK99707.1"/>
    </source>
</evidence>
<sequence>MPIHPGKVWLPSSKLPSQTLDFLCAKDNIRETRSYEEFPWSNSMRESQHGNHESGLCLLETTPQADISIVLVQQFVSEVAKVLCDKMALILSQMPCKTDMNDCWNDSTIKPC</sequence>
<evidence type="ECO:0000313" key="2">
    <source>
        <dbReference type="Proteomes" id="UP001327560"/>
    </source>
</evidence>
<accession>A0AAQ3K2V5</accession>
<dbReference type="AlphaFoldDB" id="A0AAQ3K2V5"/>
<gene>
    <name evidence="1" type="ORF">Cni_G08419</name>
</gene>
<organism evidence="1 2">
    <name type="scientific">Canna indica</name>
    <name type="common">Indian-shot</name>
    <dbReference type="NCBI Taxonomy" id="4628"/>
    <lineage>
        <taxon>Eukaryota</taxon>
        <taxon>Viridiplantae</taxon>
        <taxon>Streptophyta</taxon>
        <taxon>Embryophyta</taxon>
        <taxon>Tracheophyta</taxon>
        <taxon>Spermatophyta</taxon>
        <taxon>Magnoliopsida</taxon>
        <taxon>Liliopsida</taxon>
        <taxon>Zingiberales</taxon>
        <taxon>Cannaceae</taxon>
        <taxon>Canna</taxon>
    </lineage>
</organism>
<proteinExistence type="predicted"/>
<keyword evidence="2" id="KW-1185">Reference proteome</keyword>